<gene>
    <name evidence="2" type="ORF">Psi01_78580</name>
</gene>
<dbReference type="EMBL" id="BOOJ01000079">
    <property type="protein sequence ID" value="GIH97228.1"/>
    <property type="molecule type" value="Genomic_DNA"/>
</dbReference>
<dbReference type="AlphaFoldDB" id="A0A8J3SXA0"/>
<feature type="region of interest" description="Disordered" evidence="1">
    <location>
        <begin position="44"/>
        <end position="64"/>
    </location>
</feature>
<evidence type="ECO:0000313" key="2">
    <source>
        <dbReference type="EMBL" id="GIH97228.1"/>
    </source>
</evidence>
<protein>
    <submittedName>
        <fullName evidence="2">Uncharacterized protein</fullName>
    </submittedName>
</protein>
<name>A0A8J3SXA0_9ACTN</name>
<comment type="caution">
    <text evidence="2">The sequence shown here is derived from an EMBL/GenBank/DDBJ whole genome shotgun (WGS) entry which is preliminary data.</text>
</comment>
<evidence type="ECO:0000256" key="1">
    <source>
        <dbReference type="SAM" id="MobiDB-lite"/>
    </source>
</evidence>
<dbReference type="Proteomes" id="UP000619788">
    <property type="component" value="Unassembled WGS sequence"/>
</dbReference>
<evidence type="ECO:0000313" key="3">
    <source>
        <dbReference type="Proteomes" id="UP000619788"/>
    </source>
</evidence>
<keyword evidence="3" id="KW-1185">Reference proteome</keyword>
<proteinExistence type="predicted"/>
<organism evidence="2 3">
    <name type="scientific">Planobispora siamensis</name>
    <dbReference type="NCBI Taxonomy" id="936338"/>
    <lineage>
        <taxon>Bacteria</taxon>
        <taxon>Bacillati</taxon>
        <taxon>Actinomycetota</taxon>
        <taxon>Actinomycetes</taxon>
        <taxon>Streptosporangiales</taxon>
        <taxon>Streptosporangiaceae</taxon>
        <taxon>Planobispora</taxon>
    </lineage>
</organism>
<sequence>MRFILDLHYTSDGDVYGRLTPQGAGTAQPFTGWLDLLRLLEPAGPADPADLTAGPSVDGGSAPG</sequence>
<reference evidence="2 3" key="1">
    <citation type="submission" date="2021-01" db="EMBL/GenBank/DDBJ databases">
        <title>Whole genome shotgun sequence of Planobispora siamensis NBRC 107568.</title>
        <authorList>
            <person name="Komaki H."/>
            <person name="Tamura T."/>
        </authorList>
    </citation>
    <scope>NUCLEOTIDE SEQUENCE [LARGE SCALE GENOMIC DNA]</scope>
    <source>
        <strain evidence="2 3">NBRC 107568</strain>
    </source>
</reference>
<dbReference type="RefSeq" id="WP_204069235.1">
    <property type="nucleotide sequence ID" value="NZ_BOOJ01000079.1"/>
</dbReference>
<accession>A0A8J3SXA0</accession>